<gene>
    <name evidence="7" type="ORF">RUM43_000805</name>
</gene>
<dbReference type="GO" id="GO:0005975">
    <property type="term" value="P:carbohydrate metabolic process"/>
    <property type="evidence" value="ECO:0007669"/>
    <property type="project" value="InterPro"/>
</dbReference>
<dbReference type="GO" id="GO:0004649">
    <property type="term" value="F:poly(ADP-ribose) glycohydrolase activity"/>
    <property type="evidence" value="ECO:0007669"/>
    <property type="project" value="UniProtKB-EC"/>
</dbReference>
<dbReference type="GO" id="GO:0005634">
    <property type="term" value="C:nucleus"/>
    <property type="evidence" value="ECO:0007669"/>
    <property type="project" value="TreeGrafter"/>
</dbReference>
<evidence type="ECO:0000256" key="2">
    <source>
        <dbReference type="ARBA" id="ARBA00012255"/>
    </source>
</evidence>
<dbReference type="GO" id="GO:0005737">
    <property type="term" value="C:cytoplasm"/>
    <property type="evidence" value="ECO:0007669"/>
    <property type="project" value="TreeGrafter"/>
</dbReference>
<organism evidence="7 8">
    <name type="scientific">Polyplax serrata</name>
    <name type="common">Common mouse louse</name>
    <dbReference type="NCBI Taxonomy" id="468196"/>
    <lineage>
        <taxon>Eukaryota</taxon>
        <taxon>Metazoa</taxon>
        <taxon>Ecdysozoa</taxon>
        <taxon>Arthropoda</taxon>
        <taxon>Hexapoda</taxon>
        <taxon>Insecta</taxon>
        <taxon>Pterygota</taxon>
        <taxon>Neoptera</taxon>
        <taxon>Paraneoptera</taxon>
        <taxon>Psocodea</taxon>
        <taxon>Troctomorpha</taxon>
        <taxon>Phthiraptera</taxon>
        <taxon>Anoplura</taxon>
        <taxon>Polyplacidae</taxon>
        <taxon>Polyplax</taxon>
    </lineage>
</organism>
<comment type="caution">
    <text evidence="7">The sequence shown here is derived from an EMBL/GenBank/DDBJ whole genome shotgun (WGS) entry which is preliminary data.</text>
</comment>
<sequence length="796" mass="88973">MGGGLIYMALVILPCDLPQWCSLQKYLSSLSTATDAKQFTDGMLKIHNLCNISTGLDPDEPEMADPKIFSQLETFLTNLPNEEKSYFYTKTLPIMARRALNLKSVKPENGFYFSLQQQGDENTYKRTFLASLLAHSFFSTFPKRNCKTHPTLQDFNFTNFFKHLDQPTQQAKLKSIFNYFELLENVIDDDECVTYSRQVMTGKQWLTINDWVESCLPLCPIAVRSDGSLSEVESQFFRICFSSSKIGGSVLREGSSQESMDFCTIPELICILASVEALEDNEAFLIKDVYQVSKINHPKQKAILEKFAKPIRVSLCCIDAENYAMLPLSQLEEDNVLRELNKALLGFRQGKAPEPKAKVSSKTGAILRRLSPIGESFSSTPHENNLSKTEVPYSGSPSSGFESTGRRKYWLKPPNSSIRKGGIERDGKGRFIGSSGECLPVNRPILSSSRDIPSAESQESTSISQDEYDVFHSARTSLDDEKESLKSDGSLDENGKSPFTSSSEDDIISFTERLREALLRGARKYSSKTDDSSYAVDISLSDSVDEDNNIRCRRGTSTGFILQEDSMDDGLYQESSNREIVHSGNQSDKYSFTTDGSDIDVFDELTKWVKESDGATIDNVTREEFISDFTSTLMKRALSDSYAIADINSQNKNKAVLFARSFSLELAKQNPKLAARLVGLLQKKDVGLKSMLPNKSGQRPVATGNWGCGSCLGGDPQIKLTIQWLAASYTGLPNLIYYTCSHHRLVKLDTVRRVLLDRGWTVGQLTTLLLQYAEKTLQDAHFSSNLFDVLITSIHD</sequence>
<evidence type="ECO:0000259" key="5">
    <source>
        <dbReference type="Pfam" id="PF05028"/>
    </source>
</evidence>
<evidence type="ECO:0000256" key="4">
    <source>
        <dbReference type="SAM" id="MobiDB-lite"/>
    </source>
</evidence>
<dbReference type="EMBL" id="JAWJWE010000001">
    <property type="protein sequence ID" value="KAK6644538.1"/>
    <property type="molecule type" value="Genomic_DNA"/>
</dbReference>
<evidence type="ECO:0000259" key="6">
    <source>
        <dbReference type="Pfam" id="PF20811"/>
    </source>
</evidence>
<reference evidence="7 8" key="1">
    <citation type="submission" date="2023-10" db="EMBL/GenBank/DDBJ databases">
        <title>Genomes of two closely related lineages of the louse Polyplax serrata with different host specificities.</title>
        <authorList>
            <person name="Martinu J."/>
            <person name="Tarabai H."/>
            <person name="Stefka J."/>
            <person name="Hypsa V."/>
        </authorList>
    </citation>
    <scope>NUCLEOTIDE SEQUENCE [LARGE SCALE GENOMIC DNA]</scope>
    <source>
        <strain evidence="7">HR10_N</strain>
    </source>
</reference>
<name>A0AAN8SCX4_POLSC</name>
<dbReference type="EC" id="3.2.1.143" evidence="2"/>
<protein>
    <recommendedName>
        <fullName evidence="2">poly(ADP-ribose) glycohydrolase</fullName>
        <ecNumber evidence="2">3.2.1.143</ecNumber>
    </recommendedName>
</protein>
<dbReference type="GO" id="GO:0006282">
    <property type="term" value="P:regulation of DNA repair"/>
    <property type="evidence" value="ECO:0007669"/>
    <property type="project" value="InterPro"/>
</dbReference>
<dbReference type="InterPro" id="IPR048362">
    <property type="entry name" value="PARG_helical"/>
</dbReference>
<feature type="compositionally biased region" description="Polar residues" evidence="4">
    <location>
        <begin position="445"/>
        <end position="465"/>
    </location>
</feature>
<keyword evidence="3" id="KW-0378">Hydrolase</keyword>
<feature type="domain" description="PARG catalytic Macro" evidence="5">
    <location>
        <begin position="591"/>
        <end position="745"/>
    </location>
</feature>
<dbReference type="GO" id="GO:0009225">
    <property type="term" value="P:nucleotide-sugar metabolic process"/>
    <property type="evidence" value="ECO:0007669"/>
    <property type="project" value="TreeGrafter"/>
</dbReference>
<dbReference type="GO" id="GO:1990966">
    <property type="term" value="P:ATP generation from poly-ADP-D-ribose"/>
    <property type="evidence" value="ECO:0007669"/>
    <property type="project" value="TreeGrafter"/>
</dbReference>
<evidence type="ECO:0000256" key="1">
    <source>
        <dbReference type="ARBA" id="ARBA00009545"/>
    </source>
</evidence>
<feature type="compositionally biased region" description="Basic and acidic residues" evidence="4">
    <location>
        <begin position="469"/>
        <end position="486"/>
    </location>
</feature>
<feature type="region of interest" description="Disordered" evidence="4">
    <location>
        <begin position="374"/>
        <end position="504"/>
    </location>
</feature>
<evidence type="ECO:0000313" key="7">
    <source>
        <dbReference type="EMBL" id="KAK6644538.1"/>
    </source>
</evidence>
<dbReference type="AlphaFoldDB" id="A0AAN8SCX4"/>
<accession>A0AAN8SCX4</accession>
<dbReference type="InterPro" id="IPR046372">
    <property type="entry name" value="PARG_cat_C"/>
</dbReference>
<dbReference type="InterPro" id="IPR007724">
    <property type="entry name" value="Poly_GlycHdrlase"/>
</dbReference>
<comment type="similarity">
    <text evidence="1">Belongs to the poly(ADP-ribose) glycohydrolase family.</text>
</comment>
<proteinExistence type="inferred from homology"/>
<feature type="domain" description="PARG catalytic Macro" evidence="5">
    <location>
        <begin position="209"/>
        <end position="356"/>
    </location>
</feature>
<evidence type="ECO:0000256" key="3">
    <source>
        <dbReference type="ARBA" id="ARBA00022801"/>
    </source>
</evidence>
<evidence type="ECO:0000313" key="8">
    <source>
        <dbReference type="Proteomes" id="UP001372834"/>
    </source>
</evidence>
<dbReference type="Pfam" id="PF05028">
    <property type="entry name" value="PARG_cat_C"/>
    <property type="match status" value="2"/>
</dbReference>
<feature type="compositionally biased region" description="Polar residues" evidence="4">
    <location>
        <begin position="376"/>
        <end position="388"/>
    </location>
</feature>
<feature type="domain" description="PARG helical" evidence="6">
    <location>
        <begin position="80"/>
        <end position="197"/>
    </location>
</feature>
<dbReference type="Proteomes" id="UP001372834">
    <property type="component" value="Unassembled WGS sequence"/>
</dbReference>
<dbReference type="Pfam" id="PF20811">
    <property type="entry name" value="PARG_cat_N"/>
    <property type="match status" value="1"/>
</dbReference>
<dbReference type="PANTHER" id="PTHR12837">
    <property type="entry name" value="POLY ADP-RIBOSE GLYCOHYDROLASE"/>
    <property type="match status" value="1"/>
</dbReference>
<dbReference type="PANTHER" id="PTHR12837:SF14">
    <property type="entry name" value="POLY(ADP-RIBOSE) GLYCOHYDROLASE"/>
    <property type="match status" value="1"/>
</dbReference>